<dbReference type="PANTHER" id="PTHR11461:SF211">
    <property type="entry name" value="GH10112P-RELATED"/>
    <property type="match status" value="1"/>
</dbReference>
<organism evidence="3 4">
    <name type="scientific">Prolixibacter bellariivorans</name>
    <dbReference type="NCBI Taxonomy" id="314319"/>
    <lineage>
        <taxon>Bacteria</taxon>
        <taxon>Pseudomonadati</taxon>
        <taxon>Bacteroidota</taxon>
        <taxon>Bacteroidia</taxon>
        <taxon>Marinilabiliales</taxon>
        <taxon>Prolixibacteraceae</taxon>
        <taxon>Prolixibacter</taxon>
    </lineage>
</organism>
<dbReference type="InterPro" id="IPR000215">
    <property type="entry name" value="Serpin_fam"/>
</dbReference>
<gene>
    <name evidence="3" type="ORF">PbJCM13498_11020</name>
</gene>
<dbReference type="EMBL" id="BLAX01000001">
    <property type="protein sequence ID" value="GET32239.1"/>
    <property type="molecule type" value="Genomic_DNA"/>
</dbReference>
<accession>A0A5M4AWD5</accession>
<dbReference type="SMART" id="SM00093">
    <property type="entry name" value="SERPIN"/>
    <property type="match status" value="1"/>
</dbReference>
<dbReference type="InterPro" id="IPR036186">
    <property type="entry name" value="Serpin_sf"/>
</dbReference>
<dbReference type="PROSITE" id="PS00284">
    <property type="entry name" value="SERPIN"/>
    <property type="match status" value="1"/>
</dbReference>
<evidence type="ECO:0000313" key="4">
    <source>
        <dbReference type="Proteomes" id="UP000391834"/>
    </source>
</evidence>
<evidence type="ECO:0000313" key="3">
    <source>
        <dbReference type="EMBL" id="GET32239.1"/>
    </source>
</evidence>
<dbReference type="CDD" id="cd19588">
    <property type="entry name" value="serpin_miropin-like"/>
    <property type="match status" value="1"/>
</dbReference>
<dbReference type="Gene3D" id="3.30.497.10">
    <property type="entry name" value="Antithrombin, subunit I, domain 2"/>
    <property type="match status" value="1"/>
</dbReference>
<dbReference type="Gene3D" id="2.30.39.10">
    <property type="entry name" value="Alpha-1-antitrypsin, domain 1"/>
    <property type="match status" value="1"/>
</dbReference>
<proteinExistence type="inferred from homology"/>
<dbReference type="InterPro" id="IPR023796">
    <property type="entry name" value="Serpin_dom"/>
</dbReference>
<dbReference type="GO" id="GO:0004867">
    <property type="term" value="F:serine-type endopeptidase inhibitor activity"/>
    <property type="evidence" value="ECO:0007669"/>
    <property type="project" value="InterPro"/>
</dbReference>
<dbReference type="AlphaFoldDB" id="A0A5M4AWD5"/>
<sequence length="412" mass="45576">MKLTKLVTLILLPVSITGCSSGTNQDSPGTDIKLDEKSTNIVHSDNQFGFNLFGTLIENSETGTNLMISPLSISSALSMVLNGANGDTRTEMEQVLSSNGFTADDINSAYQKLIPALRNCDTSVDLNIANSIWIRKGFDVLDKFIATNNDYYDAEVTRLAFDNTAVNQINDWVSRKTHDRIQKMVTSIDPNDVMYLLNAIYFKGGWAEKFDSDATQSRPFTLTDGSTMNVPMMRKNLKLSYLATNNFKMAALPYGRGKFRMIVMLPDEGVSTTEILQSLDNDSWQTYLKGMSQPVELDVWLPKFTFSWETNLNDVLASLGMPKAFSQTEADFTNINSNGGLYISKVKHKTFIEVNEEGTEAAASTSVGISLNSIGPSAVEFHADHPFLFVIMEEDTGAILFMGQLSDPRKES</sequence>
<dbReference type="FunFam" id="3.30.497.10:FF:000001">
    <property type="entry name" value="Serine protease inhibitor"/>
    <property type="match status" value="1"/>
</dbReference>
<protein>
    <submittedName>
        <fullName evidence="3">Serpin</fullName>
    </submittedName>
</protein>
<keyword evidence="4" id="KW-1185">Reference proteome</keyword>
<dbReference type="InterPro" id="IPR023795">
    <property type="entry name" value="Serpin_CS"/>
</dbReference>
<evidence type="ECO:0000259" key="2">
    <source>
        <dbReference type="SMART" id="SM00093"/>
    </source>
</evidence>
<comment type="caution">
    <text evidence="3">The sequence shown here is derived from an EMBL/GenBank/DDBJ whole genome shotgun (WGS) entry which is preliminary data.</text>
</comment>
<dbReference type="GO" id="GO:0005615">
    <property type="term" value="C:extracellular space"/>
    <property type="evidence" value="ECO:0007669"/>
    <property type="project" value="InterPro"/>
</dbReference>
<evidence type="ECO:0000256" key="1">
    <source>
        <dbReference type="RuleBase" id="RU000411"/>
    </source>
</evidence>
<dbReference type="Proteomes" id="UP000391834">
    <property type="component" value="Unassembled WGS sequence"/>
</dbReference>
<dbReference type="Pfam" id="PF00079">
    <property type="entry name" value="Serpin"/>
    <property type="match status" value="1"/>
</dbReference>
<dbReference type="PROSITE" id="PS51257">
    <property type="entry name" value="PROKAR_LIPOPROTEIN"/>
    <property type="match status" value="1"/>
</dbReference>
<comment type="similarity">
    <text evidence="1">Belongs to the serpin family.</text>
</comment>
<dbReference type="InterPro" id="IPR042178">
    <property type="entry name" value="Serpin_sf_1"/>
</dbReference>
<feature type="domain" description="Serpin" evidence="2">
    <location>
        <begin position="50"/>
        <end position="408"/>
    </location>
</feature>
<reference evidence="3 4" key="1">
    <citation type="submission" date="2019-10" db="EMBL/GenBank/DDBJ databases">
        <title>Prolixibacter strains distinguished by the presence of nitrate reductase genes were adept at nitrate-dependent anaerobic corrosion of metallic iron and carbon steel.</title>
        <authorList>
            <person name="Iino T."/>
            <person name="Shono N."/>
            <person name="Ito K."/>
            <person name="Nakamura R."/>
            <person name="Sueoka K."/>
            <person name="Harayama S."/>
            <person name="Ohkuma M."/>
        </authorList>
    </citation>
    <scope>NUCLEOTIDE SEQUENCE [LARGE SCALE GENOMIC DNA]</scope>
    <source>
        <strain evidence="3 4">JCM 13498</strain>
    </source>
</reference>
<dbReference type="SUPFAM" id="SSF56574">
    <property type="entry name" value="Serpins"/>
    <property type="match status" value="1"/>
</dbReference>
<dbReference type="RefSeq" id="WP_036985381.1">
    <property type="nucleotide sequence ID" value="NZ_BLAX01000001.1"/>
</dbReference>
<name>A0A5M4AWD5_9BACT</name>
<dbReference type="InterPro" id="IPR042185">
    <property type="entry name" value="Serpin_sf_2"/>
</dbReference>
<dbReference type="PANTHER" id="PTHR11461">
    <property type="entry name" value="SERINE PROTEASE INHIBITOR, SERPIN"/>
    <property type="match status" value="1"/>
</dbReference>